<keyword evidence="5" id="KW-0143">Chaperone</keyword>
<organism evidence="6 7">
    <name type="scientific">Rhodocyclus tenuis</name>
    <name type="common">Rhodospirillum tenue</name>
    <dbReference type="NCBI Taxonomy" id="1066"/>
    <lineage>
        <taxon>Bacteria</taxon>
        <taxon>Pseudomonadati</taxon>
        <taxon>Pseudomonadota</taxon>
        <taxon>Betaproteobacteria</taxon>
        <taxon>Rhodocyclales</taxon>
        <taxon>Rhodocyclaceae</taxon>
        <taxon>Rhodocyclus</taxon>
    </lineage>
</organism>
<sequence length="85" mass="9876">MHHDDLNRLRWRCTRRAFLELDLLLGEFLDQRFNGLTEEQARAFAVLADLDDHELWPLVNGSQTCDDPQQAAVLAMLRESRENPA</sequence>
<dbReference type="Gene3D" id="1.10.150.250">
    <property type="entry name" value="Flavinator of succinate dehydrogenase"/>
    <property type="match status" value="1"/>
</dbReference>
<dbReference type="PANTHER" id="PTHR39585">
    <property type="entry name" value="FAD ASSEMBLY FACTOR SDHE"/>
    <property type="match status" value="1"/>
</dbReference>
<dbReference type="InterPro" id="IPR050531">
    <property type="entry name" value="SdhE_FAD_assembly_factor"/>
</dbReference>
<evidence type="ECO:0000256" key="5">
    <source>
        <dbReference type="ARBA" id="ARBA00023186"/>
    </source>
</evidence>
<proteinExistence type="inferred from homology"/>
<dbReference type="GO" id="GO:0005737">
    <property type="term" value="C:cytoplasm"/>
    <property type="evidence" value="ECO:0007669"/>
    <property type="project" value="UniProtKB-SubCell"/>
</dbReference>
<comment type="subcellular location">
    <subcellularLocation>
        <location evidence="1">Cytoplasm</location>
    </subcellularLocation>
</comment>
<protein>
    <recommendedName>
        <fullName evidence="3">FAD assembly factor SdhE</fullName>
    </recommendedName>
</protein>
<reference evidence="6 7" key="1">
    <citation type="submission" date="2020-08" db="EMBL/GenBank/DDBJ databases">
        <title>Genome sequencing of Purple Non-Sulfur Bacteria from various extreme environments.</title>
        <authorList>
            <person name="Mayer M."/>
        </authorList>
    </citation>
    <scope>NUCLEOTIDE SEQUENCE [LARGE SCALE GENOMIC DNA]</scope>
    <source>
        <strain evidence="6 7">2761</strain>
    </source>
</reference>
<dbReference type="InterPro" id="IPR036714">
    <property type="entry name" value="SDH_sf"/>
</dbReference>
<dbReference type="AlphaFoldDB" id="A0A840G6I1"/>
<dbReference type="EMBL" id="JACIGE010000004">
    <property type="protein sequence ID" value="MBB4247011.1"/>
    <property type="molecule type" value="Genomic_DNA"/>
</dbReference>
<dbReference type="Pfam" id="PF03937">
    <property type="entry name" value="Sdh5"/>
    <property type="match status" value="1"/>
</dbReference>
<evidence type="ECO:0000256" key="3">
    <source>
        <dbReference type="ARBA" id="ARBA00019418"/>
    </source>
</evidence>
<dbReference type="Proteomes" id="UP000587070">
    <property type="component" value="Unassembled WGS sequence"/>
</dbReference>
<dbReference type="RefSeq" id="WP_153115526.1">
    <property type="nucleotide sequence ID" value="NZ_JACIGE010000004.1"/>
</dbReference>
<accession>A0A840G6I1</accession>
<dbReference type="PANTHER" id="PTHR39585:SF1">
    <property type="entry name" value="FAD ASSEMBLY FACTOR SDHE"/>
    <property type="match status" value="1"/>
</dbReference>
<dbReference type="GO" id="GO:0006105">
    <property type="term" value="P:succinate metabolic process"/>
    <property type="evidence" value="ECO:0007669"/>
    <property type="project" value="TreeGrafter"/>
</dbReference>
<keyword evidence="4" id="KW-0963">Cytoplasm</keyword>
<keyword evidence="7" id="KW-1185">Reference proteome</keyword>
<evidence type="ECO:0000313" key="7">
    <source>
        <dbReference type="Proteomes" id="UP000587070"/>
    </source>
</evidence>
<comment type="caution">
    <text evidence="6">The sequence shown here is derived from an EMBL/GenBank/DDBJ whole genome shotgun (WGS) entry which is preliminary data.</text>
</comment>
<evidence type="ECO:0000256" key="2">
    <source>
        <dbReference type="ARBA" id="ARBA00008571"/>
    </source>
</evidence>
<dbReference type="OrthoDB" id="9180899at2"/>
<comment type="similarity">
    <text evidence="2">Belongs to the SdhE FAD assembly factor family.</text>
</comment>
<name>A0A840G6I1_RHOTE</name>
<evidence type="ECO:0000313" key="6">
    <source>
        <dbReference type="EMBL" id="MBB4247011.1"/>
    </source>
</evidence>
<dbReference type="InterPro" id="IPR005631">
    <property type="entry name" value="SDH"/>
</dbReference>
<evidence type="ECO:0000256" key="4">
    <source>
        <dbReference type="ARBA" id="ARBA00022490"/>
    </source>
</evidence>
<gene>
    <name evidence="6" type="ORF">GGD90_001377</name>
</gene>
<evidence type="ECO:0000256" key="1">
    <source>
        <dbReference type="ARBA" id="ARBA00004496"/>
    </source>
</evidence>
<dbReference type="SUPFAM" id="SSF109910">
    <property type="entry name" value="YgfY-like"/>
    <property type="match status" value="1"/>
</dbReference>